<protein>
    <submittedName>
        <fullName evidence="1">Uncharacterized protein</fullName>
    </submittedName>
</protein>
<organism evidence="1 2">
    <name type="scientific">Phytophthora aleatoria</name>
    <dbReference type="NCBI Taxonomy" id="2496075"/>
    <lineage>
        <taxon>Eukaryota</taxon>
        <taxon>Sar</taxon>
        <taxon>Stramenopiles</taxon>
        <taxon>Oomycota</taxon>
        <taxon>Peronosporomycetes</taxon>
        <taxon>Peronosporales</taxon>
        <taxon>Peronosporaceae</taxon>
        <taxon>Phytophthora</taxon>
    </lineage>
</organism>
<dbReference type="EMBL" id="JAENGY010001916">
    <property type="protein sequence ID" value="KAG6946266.1"/>
    <property type="molecule type" value="Genomic_DNA"/>
</dbReference>
<proteinExistence type="predicted"/>
<dbReference type="Proteomes" id="UP000709295">
    <property type="component" value="Unassembled WGS sequence"/>
</dbReference>
<sequence length="67" mass="8010">MRLDECYRYYDNVNNVWSDTSSCKDEPFDVSFWLKHDLDFGYAFGYDWGQEPWHRAAGLLYAESEAK</sequence>
<accession>A0A8J5IYL8</accession>
<evidence type="ECO:0000313" key="1">
    <source>
        <dbReference type="EMBL" id="KAG6946266.1"/>
    </source>
</evidence>
<gene>
    <name evidence="1" type="ORF">JG688_00016135</name>
</gene>
<dbReference type="AlphaFoldDB" id="A0A8J5IYL8"/>
<keyword evidence="2" id="KW-1185">Reference proteome</keyword>
<evidence type="ECO:0000313" key="2">
    <source>
        <dbReference type="Proteomes" id="UP000709295"/>
    </source>
</evidence>
<comment type="caution">
    <text evidence="1">The sequence shown here is derived from an EMBL/GenBank/DDBJ whole genome shotgun (WGS) entry which is preliminary data.</text>
</comment>
<reference evidence="1" key="1">
    <citation type="submission" date="2021-01" db="EMBL/GenBank/DDBJ databases">
        <title>Phytophthora aleatoria, a newly-described species from Pinus radiata is distinct from Phytophthora cactorum isolates based on comparative genomics.</title>
        <authorList>
            <person name="Mcdougal R."/>
            <person name="Panda P."/>
            <person name="Williams N."/>
            <person name="Studholme D.J."/>
        </authorList>
    </citation>
    <scope>NUCLEOTIDE SEQUENCE</scope>
    <source>
        <strain evidence="1">NZFS 4037</strain>
    </source>
</reference>
<name>A0A8J5IYL8_9STRA</name>